<dbReference type="SUPFAM" id="SSF49299">
    <property type="entry name" value="PKD domain"/>
    <property type="match status" value="1"/>
</dbReference>
<proteinExistence type="predicted"/>
<comment type="caution">
    <text evidence="2">The sequence shown here is derived from an EMBL/GenBank/DDBJ whole genome shotgun (WGS) entry which is preliminary data.</text>
</comment>
<reference evidence="2" key="1">
    <citation type="journal article" date="2014" name="Front. Microbiol.">
        <title>High frequency of phylogenetically diverse reductive dehalogenase-homologous genes in deep subseafloor sedimentary metagenomes.</title>
        <authorList>
            <person name="Kawai M."/>
            <person name="Futagami T."/>
            <person name="Toyoda A."/>
            <person name="Takaki Y."/>
            <person name="Nishi S."/>
            <person name="Hori S."/>
            <person name="Arai W."/>
            <person name="Tsubouchi T."/>
            <person name="Morono Y."/>
            <person name="Uchiyama I."/>
            <person name="Ito T."/>
            <person name="Fujiyama A."/>
            <person name="Inagaki F."/>
            <person name="Takami H."/>
        </authorList>
    </citation>
    <scope>NUCLEOTIDE SEQUENCE</scope>
    <source>
        <strain evidence="2">Expedition CK06-06</strain>
    </source>
</reference>
<dbReference type="PROSITE" id="PS50093">
    <property type="entry name" value="PKD"/>
    <property type="match status" value="1"/>
</dbReference>
<dbReference type="InterPro" id="IPR000601">
    <property type="entry name" value="PKD_dom"/>
</dbReference>
<dbReference type="Gene3D" id="2.60.40.10">
    <property type="entry name" value="Immunoglobulins"/>
    <property type="match status" value="1"/>
</dbReference>
<dbReference type="InterPro" id="IPR013783">
    <property type="entry name" value="Ig-like_fold"/>
</dbReference>
<feature type="domain" description="PKD" evidence="1">
    <location>
        <begin position="46"/>
        <end position="128"/>
    </location>
</feature>
<organism evidence="2">
    <name type="scientific">marine sediment metagenome</name>
    <dbReference type="NCBI Taxonomy" id="412755"/>
    <lineage>
        <taxon>unclassified sequences</taxon>
        <taxon>metagenomes</taxon>
        <taxon>ecological metagenomes</taxon>
    </lineage>
</organism>
<dbReference type="InterPro" id="IPR026444">
    <property type="entry name" value="Secre_tail"/>
</dbReference>
<dbReference type="Pfam" id="PF18962">
    <property type="entry name" value="Por_Secre_tail"/>
    <property type="match status" value="1"/>
</dbReference>
<dbReference type="InterPro" id="IPR035986">
    <property type="entry name" value="PKD_dom_sf"/>
</dbReference>
<evidence type="ECO:0000313" key="2">
    <source>
        <dbReference type="EMBL" id="GAH77787.1"/>
    </source>
</evidence>
<feature type="non-terminal residue" evidence="2">
    <location>
        <position position="187"/>
    </location>
</feature>
<dbReference type="Pfam" id="PF22352">
    <property type="entry name" value="K319L-like_PKD"/>
    <property type="match status" value="1"/>
</dbReference>
<dbReference type="AlphaFoldDB" id="X1I7U9"/>
<sequence length="187" mass="20200">MRTYKVVSEDGMNTVTYFLTFLNELNPDANIAPEVEVEFSDTSLISGTIMLKATASDDGLPPPAALTYMWEVTTGTAEDVTIENANALETNATFNVTGNYVLTLSVSDGSLTTQVTVTVSVATAVGEVLKPAMRIYPNPATEKLTLELVNMTGRSSMLSIYDITGSMVYSRELTAEITEIDINDFEA</sequence>
<accession>X1I7U9</accession>
<gene>
    <name evidence="2" type="ORF">S03H2_64310</name>
</gene>
<protein>
    <recommendedName>
        <fullName evidence="1">PKD domain-containing protein</fullName>
    </recommendedName>
</protein>
<evidence type="ECO:0000259" key="1">
    <source>
        <dbReference type="PROSITE" id="PS50093"/>
    </source>
</evidence>
<dbReference type="EMBL" id="BARU01041760">
    <property type="protein sequence ID" value="GAH77787.1"/>
    <property type="molecule type" value="Genomic_DNA"/>
</dbReference>
<name>X1I7U9_9ZZZZ</name>